<comment type="similarity">
    <text evidence="1">Belongs to the GSP E family.</text>
</comment>
<dbReference type="Gene3D" id="2.60.200.20">
    <property type="match status" value="1"/>
</dbReference>
<dbReference type="Pfam" id="PF00437">
    <property type="entry name" value="T2SSE"/>
    <property type="match status" value="1"/>
</dbReference>
<proteinExistence type="inferred from homology"/>
<dbReference type="PANTHER" id="PTHR30486">
    <property type="entry name" value="TWITCHING MOTILITY PROTEIN PILT"/>
    <property type="match status" value="1"/>
</dbReference>
<dbReference type="Proteomes" id="UP000015455">
    <property type="component" value="Unassembled WGS sequence"/>
</dbReference>
<dbReference type="PROSITE" id="PS50006">
    <property type="entry name" value="FHA_DOMAIN"/>
    <property type="match status" value="1"/>
</dbReference>
<accession>S9ZAE5</accession>
<dbReference type="CDD" id="cd00060">
    <property type="entry name" value="FHA"/>
    <property type="match status" value="1"/>
</dbReference>
<dbReference type="STRING" id="1348657.M622_06420"/>
<dbReference type="CDD" id="cd01130">
    <property type="entry name" value="VirB11-like_ATPase"/>
    <property type="match status" value="1"/>
</dbReference>
<evidence type="ECO:0000256" key="2">
    <source>
        <dbReference type="SAM" id="MobiDB-lite"/>
    </source>
</evidence>
<dbReference type="Gene3D" id="3.40.50.300">
    <property type="entry name" value="P-loop containing nucleotide triphosphate hydrolases"/>
    <property type="match status" value="1"/>
</dbReference>
<feature type="compositionally biased region" description="Low complexity" evidence="2">
    <location>
        <begin position="135"/>
        <end position="147"/>
    </location>
</feature>
<dbReference type="RefSeq" id="WP_021250662.1">
    <property type="nucleotide sequence ID" value="NZ_ATJV01000092.1"/>
</dbReference>
<dbReference type="Gene3D" id="3.30.450.380">
    <property type="match status" value="1"/>
</dbReference>
<evidence type="ECO:0000313" key="5">
    <source>
        <dbReference type="Proteomes" id="UP000015455"/>
    </source>
</evidence>
<feature type="compositionally biased region" description="Pro residues" evidence="2">
    <location>
        <begin position="115"/>
        <end position="132"/>
    </location>
</feature>
<dbReference type="InterPro" id="IPR050921">
    <property type="entry name" value="T4SS_GSP_E_ATPase"/>
</dbReference>
<dbReference type="InterPro" id="IPR008984">
    <property type="entry name" value="SMAD_FHA_dom_sf"/>
</dbReference>
<dbReference type="eggNOG" id="COG4962">
    <property type="taxonomic scope" value="Bacteria"/>
</dbReference>
<dbReference type="SMART" id="SM00240">
    <property type="entry name" value="FHA"/>
    <property type="match status" value="1"/>
</dbReference>
<dbReference type="EMBL" id="ATJV01000092">
    <property type="protein sequence ID" value="EPZ14205.1"/>
    <property type="molecule type" value="Genomic_DNA"/>
</dbReference>
<sequence length="591" mass="64554">MFQVTIRHPETAPRVESIADTSAIIGKGHECRLRLPGWKIGREHARIYRSKAGLYIQDLGQFFGTTVNGTRIHHHGPIAATDQITVGPFTLVIEDRIQTQAASTAAQASPATTGAPPPESPGPTLQPTPPTPLSHATHPTHAAYPAHSVHPPLPAHPTRAPAAPTPEQFWRKHIHEALLDAIDLRRRDLVRMSDGELRAETEALLIELIDQEAALPEAIDRDRLRRDVLNEAVGLGPLEALLEDDSITEIMVNRHDEIYIERRGRLERHPASFTSERAVLGVIERIVTPIGRRIDESSPMVDARLKDGSRVNAVIPPLAIKGPALSIRKFGRKVLTDADLIAFGAMSTQMAAFMRICVEQRKNILISGGTGSGKTTLLNVLSNFIPDGERIITIEDAAELRLAHSHLINLEARPANAEGRGQIAIRDLVKNALRMRPDRIVVGECRGGEALDMLQAMNTGHDGSLTTLHANSPRDALARLETLVLMAGMDLPLTAIREQIAAAIDLVIQQARLPDGRRVITAIVEVAGTESGRIQMQELFRHEQRGRDAEGRVRSRFTGCNAIPAFYETLAESGVQLDLSLFNAPSDTGDA</sequence>
<feature type="region of interest" description="Disordered" evidence="2">
    <location>
        <begin position="101"/>
        <end position="164"/>
    </location>
</feature>
<dbReference type="InterPro" id="IPR000253">
    <property type="entry name" value="FHA_dom"/>
</dbReference>
<dbReference type="Pfam" id="PF00498">
    <property type="entry name" value="FHA"/>
    <property type="match status" value="1"/>
</dbReference>
<organism evidence="4 5">
    <name type="scientific">Thauera terpenica 58Eu</name>
    <dbReference type="NCBI Taxonomy" id="1348657"/>
    <lineage>
        <taxon>Bacteria</taxon>
        <taxon>Pseudomonadati</taxon>
        <taxon>Pseudomonadota</taxon>
        <taxon>Betaproteobacteria</taxon>
        <taxon>Rhodocyclales</taxon>
        <taxon>Zoogloeaceae</taxon>
        <taxon>Thauera</taxon>
    </lineage>
</organism>
<dbReference type="SUPFAM" id="SSF52540">
    <property type="entry name" value="P-loop containing nucleoside triphosphate hydrolases"/>
    <property type="match status" value="1"/>
</dbReference>
<dbReference type="GO" id="GO:0016887">
    <property type="term" value="F:ATP hydrolysis activity"/>
    <property type="evidence" value="ECO:0007669"/>
    <property type="project" value="InterPro"/>
</dbReference>
<dbReference type="AlphaFoldDB" id="S9ZAE5"/>
<evidence type="ECO:0000259" key="3">
    <source>
        <dbReference type="PROSITE" id="PS50006"/>
    </source>
</evidence>
<dbReference type="InterPro" id="IPR001482">
    <property type="entry name" value="T2SS/T4SS_dom"/>
</dbReference>
<name>S9ZAE5_9RHOO</name>
<dbReference type="PANTHER" id="PTHR30486:SF15">
    <property type="entry name" value="TYPE II_IV SECRETION SYSTEM ATPASE"/>
    <property type="match status" value="1"/>
</dbReference>
<comment type="caution">
    <text evidence="4">The sequence shown here is derived from an EMBL/GenBank/DDBJ whole genome shotgun (WGS) entry which is preliminary data.</text>
</comment>
<feature type="compositionally biased region" description="Low complexity" evidence="2">
    <location>
        <begin position="101"/>
        <end position="114"/>
    </location>
</feature>
<feature type="domain" description="FHA" evidence="3">
    <location>
        <begin position="23"/>
        <end position="72"/>
    </location>
</feature>
<dbReference type="SUPFAM" id="SSF49879">
    <property type="entry name" value="SMAD/FHA domain"/>
    <property type="match status" value="1"/>
</dbReference>
<evidence type="ECO:0000256" key="1">
    <source>
        <dbReference type="ARBA" id="ARBA00006611"/>
    </source>
</evidence>
<keyword evidence="5" id="KW-1185">Reference proteome</keyword>
<dbReference type="PATRIC" id="fig|1348657.5.peg.3269"/>
<gene>
    <name evidence="4" type="ORF">M622_06420</name>
</gene>
<reference evidence="4 5" key="1">
    <citation type="submission" date="2013-06" db="EMBL/GenBank/DDBJ databases">
        <title>Draft genome sequence of Thauera terpenica.</title>
        <authorList>
            <person name="Liu B."/>
            <person name="Frostegard A.H."/>
            <person name="Shapleigh J.P."/>
        </authorList>
    </citation>
    <scope>NUCLEOTIDE SEQUENCE [LARGE SCALE GENOMIC DNA]</scope>
    <source>
        <strain evidence="4 5">58Eu</strain>
    </source>
</reference>
<protein>
    <recommendedName>
        <fullName evidence="3">FHA domain-containing protein</fullName>
    </recommendedName>
</protein>
<dbReference type="OrthoDB" id="9810761at2"/>
<evidence type="ECO:0000313" key="4">
    <source>
        <dbReference type="EMBL" id="EPZ14205.1"/>
    </source>
</evidence>
<dbReference type="InterPro" id="IPR027417">
    <property type="entry name" value="P-loop_NTPase"/>
</dbReference>